<dbReference type="Pfam" id="PF19313">
    <property type="entry name" value="DUF5916"/>
    <property type="match status" value="1"/>
</dbReference>
<dbReference type="EMBL" id="UINC01001140">
    <property type="protein sequence ID" value="SUZ72033.1"/>
    <property type="molecule type" value="Genomic_DNA"/>
</dbReference>
<dbReference type="InterPro" id="IPR045670">
    <property type="entry name" value="DUF5916"/>
</dbReference>
<accession>A0A381Q348</accession>
<protein>
    <recommendedName>
        <fullName evidence="1">DUF5916 domain-containing protein</fullName>
    </recommendedName>
</protein>
<reference evidence="2" key="1">
    <citation type="submission" date="2018-05" db="EMBL/GenBank/DDBJ databases">
        <authorList>
            <person name="Lanie J.A."/>
            <person name="Ng W.-L."/>
            <person name="Kazmierczak K.M."/>
            <person name="Andrzejewski T.M."/>
            <person name="Davidsen T.M."/>
            <person name="Wayne K.J."/>
            <person name="Tettelin H."/>
            <person name="Glass J.I."/>
            <person name="Rusch D."/>
            <person name="Podicherti R."/>
            <person name="Tsui H.-C.T."/>
            <person name="Winkler M.E."/>
        </authorList>
    </citation>
    <scope>NUCLEOTIDE SEQUENCE</scope>
</reference>
<evidence type="ECO:0000259" key="1">
    <source>
        <dbReference type="Pfam" id="PF19313"/>
    </source>
</evidence>
<dbReference type="SUPFAM" id="SSF49344">
    <property type="entry name" value="CBD9-like"/>
    <property type="match status" value="1"/>
</dbReference>
<dbReference type="AlphaFoldDB" id="A0A381Q348"/>
<gene>
    <name evidence="2" type="ORF">METZ01_LOCUS24887</name>
</gene>
<proteinExistence type="predicted"/>
<name>A0A381Q348_9ZZZZ</name>
<sequence length="736" mass="82683">MKRIKLLNLIFFFLFPFFLFSQNSQLPDRPFFNVTLLNSNPVIDGNVLSDEVWMAVPAINKMIQTKPLFGGESSERTEIRIAFTNSILYLGVVCFDSSPNTLVVSDSKRDADLNNDDSFLFIIDTYNDQQNGFLFGTNSSGTEYDAQIDNEGSGNWTSARQQGGVIGGTNKNWDASWVVKTEVGDYGWSAEFAIPLNSLRFSVGNNKTWGINFQRNISKNHEVSFWAPLPLGFGFDIKRVSLAGKMNGLQLKKPGNLKLLPYVLTQGTHNSVDKENSLDFDFGADIKYSITPALTLDLTYNTDFAQAEVDKQQVNLDRFNLFFPEKRAFFLENAGQFSIGSPGEVDLFFSRRIGISGNGSVVPIIGGSRLSGKIGQTNVGFLSMFTDDVEGSSIDKNNFTVTRINHNFSKSRSSIGGAYISRSALGDNSHDYNRVMAVDGIWGIGKKAKITSFISKSSTPGIESNDHAFQFSANYDWNFWRLIATYTEVGEGFNPEVGYLERSSFKKSEFLVFRTIRMSEESKFLEARPHIMNRSYWDFEGNLVTSYTHIDNHWVWKNGLEIHTGINLSKEWVNEEFKISELKISEGNYNHSEIAIVYITNSNKKVSLNGRSVIGGYFGGNRISNNVTLNVRSGNKFNSSFFINSNILKLDNGNLNAILSGARLSYSFTPRMFLQSLIQYNNVSNLLSVNARFGLLKNANTGLFVVLNILKDDDLLDYINNQRLTVKYTHTFDLIK</sequence>
<dbReference type="Gene3D" id="2.60.40.1190">
    <property type="match status" value="1"/>
</dbReference>
<dbReference type="CDD" id="cd09618">
    <property type="entry name" value="CBM9_like_2"/>
    <property type="match status" value="1"/>
</dbReference>
<organism evidence="2">
    <name type="scientific">marine metagenome</name>
    <dbReference type="NCBI Taxonomy" id="408172"/>
    <lineage>
        <taxon>unclassified sequences</taxon>
        <taxon>metagenomes</taxon>
        <taxon>ecological metagenomes</taxon>
    </lineage>
</organism>
<feature type="domain" description="DUF5916" evidence="1">
    <location>
        <begin position="256"/>
        <end position="357"/>
    </location>
</feature>
<evidence type="ECO:0000313" key="2">
    <source>
        <dbReference type="EMBL" id="SUZ72033.1"/>
    </source>
</evidence>